<dbReference type="Proteomes" id="UP000236291">
    <property type="component" value="Unassembled WGS sequence"/>
</dbReference>
<feature type="compositionally biased region" description="Basic and acidic residues" evidence="1">
    <location>
        <begin position="17"/>
        <end position="28"/>
    </location>
</feature>
<reference evidence="2 3" key="1">
    <citation type="journal article" date="2014" name="Am. J. Bot.">
        <title>Genome assembly and annotation for red clover (Trifolium pratense; Fabaceae).</title>
        <authorList>
            <person name="Istvanek J."/>
            <person name="Jaros M."/>
            <person name="Krenek A."/>
            <person name="Repkova J."/>
        </authorList>
    </citation>
    <scope>NUCLEOTIDE SEQUENCE [LARGE SCALE GENOMIC DNA]</scope>
    <source>
        <strain evidence="3">cv. Tatra</strain>
        <tissue evidence="2">Young leaves</tissue>
    </source>
</reference>
<reference evidence="2 3" key="2">
    <citation type="journal article" date="2017" name="Front. Plant Sci.">
        <title>Gene Classification and Mining of Molecular Markers Useful in Red Clover (Trifolium pratense) Breeding.</title>
        <authorList>
            <person name="Istvanek J."/>
            <person name="Dluhosova J."/>
            <person name="Dluhos P."/>
            <person name="Patkova L."/>
            <person name="Nedelnik J."/>
            <person name="Repkova J."/>
        </authorList>
    </citation>
    <scope>NUCLEOTIDE SEQUENCE [LARGE SCALE GENOMIC DNA]</scope>
    <source>
        <strain evidence="3">cv. Tatra</strain>
        <tissue evidence="2">Young leaves</tissue>
    </source>
</reference>
<evidence type="ECO:0000256" key="1">
    <source>
        <dbReference type="SAM" id="MobiDB-lite"/>
    </source>
</evidence>
<comment type="caution">
    <text evidence="2">The sequence shown here is derived from an EMBL/GenBank/DDBJ whole genome shotgun (WGS) entry which is preliminary data.</text>
</comment>
<sequence length="28" mass="2895">GKTTVQSLATAIGRGLEPVDARTDPEPD</sequence>
<proteinExistence type="predicted"/>
<feature type="non-terminal residue" evidence="2">
    <location>
        <position position="1"/>
    </location>
</feature>
<dbReference type="EMBL" id="ASHM01116556">
    <property type="protein sequence ID" value="PNX70837.1"/>
    <property type="molecule type" value="Genomic_DNA"/>
</dbReference>
<accession>A0A2K3KX36</accession>
<gene>
    <name evidence="2" type="ORF">L195_g057793</name>
</gene>
<protein>
    <submittedName>
        <fullName evidence="2">Uncharacterized protein</fullName>
    </submittedName>
</protein>
<organism evidence="2 3">
    <name type="scientific">Trifolium pratense</name>
    <name type="common">Red clover</name>
    <dbReference type="NCBI Taxonomy" id="57577"/>
    <lineage>
        <taxon>Eukaryota</taxon>
        <taxon>Viridiplantae</taxon>
        <taxon>Streptophyta</taxon>
        <taxon>Embryophyta</taxon>
        <taxon>Tracheophyta</taxon>
        <taxon>Spermatophyta</taxon>
        <taxon>Magnoliopsida</taxon>
        <taxon>eudicotyledons</taxon>
        <taxon>Gunneridae</taxon>
        <taxon>Pentapetalae</taxon>
        <taxon>rosids</taxon>
        <taxon>fabids</taxon>
        <taxon>Fabales</taxon>
        <taxon>Fabaceae</taxon>
        <taxon>Papilionoideae</taxon>
        <taxon>50 kb inversion clade</taxon>
        <taxon>NPAAA clade</taxon>
        <taxon>Hologalegina</taxon>
        <taxon>IRL clade</taxon>
        <taxon>Trifolieae</taxon>
        <taxon>Trifolium</taxon>
    </lineage>
</organism>
<name>A0A2K3KX36_TRIPR</name>
<evidence type="ECO:0000313" key="2">
    <source>
        <dbReference type="EMBL" id="PNX70837.1"/>
    </source>
</evidence>
<dbReference type="AlphaFoldDB" id="A0A2K3KX36"/>
<feature type="region of interest" description="Disordered" evidence="1">
    <location>
        <begin position="1"/>
        <end position="28"/>
    </location>
</feature>
<evidence type="ECO:0000313" key="3">
    <source>
        <dbReference type="Proteomes" id="UP000236291"/>
    </source>
</evidence>